<dbReference type="EMBL" id="JAUTBA010000001">
    <property type="protein sequence ID" value="MDQ1151145.1"/>
    <property type="molecule type" value="Genomic_DNA"/>
</dbReference>
<protein>
    <recommendedName>
        <fullName evidence="6">Tat pathway signal sequence domain protein</fullName>
    </recommendedName>
</protein>
<evidence type="ECO:0000259" key="1">
    <source>
        <dbReference type="Pfam" id="PF19501"/>
    </source>
</evidence>
<reference evidence="4 5" key="1">
    <citation type="submission" date="2023-07" db="EMBL/GenBank/DDBJ databases">
        <title>Functional and genomic diversity of the sorghum phyllosphere microbiome.</title>
        <authorList>
            <person name="Shade A."/>
        </authorList>
    </citation>
    <scope>NUCLEOTIDE SEQUENCE [LARGE SCALE GENOMIC DNA]</scope>
    <source>
        <strain evidence="4 5">SORGH_AS_0892</strain>
    </source>
</reference>
<evidence type="ECO:0000313" key="4">
    <source>
        <dbReference type="EMBL" id="MDQ1151145.1"/>
    </source>
</evidence>
<feature type="domain" description="PcRGLX/YetA-like C-terminal alpha/alpha toroid" evidence="3">
    <location>
        <begin position="521"/>
        <end position="927"/>
    </location>
</feature>
<dbReference type="InterPro" id="IPR048331">
    <property type="entry name" value="PcRGLX/YetA_3rd"/>
</dbReference>
<name>A0ABU0U855_9SPHI</name>
<dbReference type="Pfam" id="PF21345">
    <property type="entry name" value="PcRGLX_2nd"/>
    <property type="match status" value="1"/>
</dbReference>
<comment type="caution">
    <text evidence="4">The sequence shown here is derived from an EMBL/GenBank/DDBJ whole genome shotgun (WGS) entry which is preliminary data.</text>
</comment>
<dbReference type="Proteomes" id="UP001244640">
    <property type="component" value="Unassembled WGS sequence"/>
</dbReference>
<dbReference type="InterPro" id="IPR045793">
    <property type="entry name" value="PcRGLX/YetA-like"/>
</dbReference>
<dbReference type="PANTHER" id="PTHR40081:SF1">
    <property type="entry name" value="TAT PATHWAY SIGNAL SEQUENCE DOMAIN PROTEIN"/>
    <property type="match status" value="1"/>
</dbReference>
<dbReference type="Pfam" id="PF19501">
    <property type="entry name" value="PcRGLX_1st"/>
    <property type="match status" value="1"/>
</dbReference>
<feature type="domain" description="PcRGLX/YetA-like N-terminal RIFT barrel" evidence="1">
    <location>
        <begin position="71"/>
        <end position="142"/>
    </location>
</feature>
<proteinExistence type="predicted"/>
<dbReference type="InterPro" id="IPR048330">
    <property type="entry name" value="PcRGLX/YetA_2nd"/>
</dbReference>
<organism evidence="4 5">
    <name type="scientific">Sphingobacterium zeae</name>
    <dbReference type="NCBI Taxonomy" id="1776859"/>
    <lineage>
        <taxon>Bacteria</taxon>
        <taxon>Pseudomonadati</taxon>
        <taxon>Bacteroidota</taxon>
        <taxon>Sphingobacteriia</taxon>
        <taxon>Sphingobacteriales</taxon>
        <taxon>Sphingobacteriaceae</taxon>
        <taxon>Sphingobacterium</taxon>
    </lineage>
</organism>
<dbReference type="InterPro" id="IPR048329">
    <property type="entry name" value="PcRGLX_1st"/>
</dbReference>
<evidence type="ECO:0000313" key="5">
    <source>
        <dbReference type="Proteomes" id="UP001244640"/>
    </source>
</evidence>
<feature type="domain" description="PcRGLX/YetA-like central beta-sandwich" evidence="2">
    <location>
        <begin position="159"/>
        <end position="516"/>
    </location>
</feature>
<keyword evidence="5" id="KW-1185">Reference proteome</keyword>
<accession>A0ABU0U855</accession>
<evidence type="ECO:0000259" key="3">
    <source>
        <dbReference type="Pfam" id="PF21346"/>
    </source>
</evidence>
<evidence type="ECO:0000259" key="2">
    <source>
        <dbReference type="Pfam" id="PF21345"/>
    </source>
</evidence>
<gene>
    <name evidence="4" type="ORF">QE382_003129</name>
</gene>
<sequence length="928" mass="104550">MVCSLMKQPAVPIRILDINPFNMTLNRRKFIKNTGLFGLGIGPLASLNLYGGPNRTAHKSGDNHSEAALDIPLHWIDRQQGAPSLGTTFGVPWPKGKVREQQQFELRDNQGHTAPIQTWPLAFWPDGSVKWSACAVANPSTLIQEELFLTASERIQPGIQVQEHEESITVDNGLLKVTFGKTGTKLLQEIRQDGRLVASAAFLQILLQDAPDAEPGENLNRTTWQSHIEKTVVENSGSQRVLIRVAGTHQHGEQKKIPFIVRFYLYDKSPTIKVIHTFLYDGDEQRDFIKGIGLSVVMPLHDTPTYNRYIRFVGENGEVFSEAVKGLTGLRRDPGSAVRKQQLEGKEVKWENITETAKKGLPFIPEFGDYTLLQAHPSASSIEKRTKSGHAWIHSHDGGRAMGTAYLGTPSAGVALGIRNFWQSYPGQLDIRGAASDAATLTAWLWAPKAEAMDLRFYHDGMGQDSYEKQWEGLEITYEDYEAGYGSPIGVARTSELYLSIFDQSPPSEKLRQLAQAYQQPPLLSASPSYLFEQQVFGANWGLPDRSSALKAALEDKLDALVTFYKGEVDRRGWYGFWNYGDVMHSYDADRHVWKYDVGGFAWDNSELGTDLWLWYYYLRSGNRDCFRFAEAMCRHTGEVDVHHLGRFAPLGSRHNVMHWGCSAKQLRISTALNRRFYYYLTADERTGDLLREQVEAAYRLQDIVALRKRVDEPVVTEKGKALVGFGTDWGAIAAAWFTEWERTLDPKILARLKASMQSIADQPQGFFTGLSLLDIATGKFDRQKDKTVRVSHLNAVFGLVEICQEILLVIPDKRFETAWLQYCRLYNASDEERLHALGTKEGKFNLRSSHARLTAYAAFKLGDQLLAERTWHELLGTKAGSFVQATTIPLVGLANNQQEWKNISTNEAAQWSLSTFQCLHYVGKFLK</sequence>
<dbReference type="Pfam" id="PF21346">
    <property type="entry name" value="PcRGLX_3rd"/>
    <property type="match status" value="1"/>
</dbReference>
<evidence type="ECO:0008006" key="6">
    <source>
        <dbReference type="Google" id="ProtNLM"/>
    </source>
</evidence>
<dbReference type="PANTHER" id="PTHR40081">
    <property type="entry name" value="CONCANAVALIN A-LIKE LECTIN/GLUCANASE"/>
    <property type="match status" value="1"/>
</dbReference>